<evidence type="ECO:0000313" key="1">
    <source>
        <dbReference type="EnsemblPlants" id="KQK87672"/>
    </source>
</evidence>
<dbReference type="EnsemblPlants" id="KQK87672">
    <property type="protein sequence ID" value="KQK87672"/>
    <property type="gene ID" value="SETIT_038188mg"/>
</dbReference>
<reference evidence="1" key="2">
    <citation type="submission" date="2018-08" db="UniProtKB">
        <authorList>
            <consortium name="EnsemblPlants"/>
        </authorList>
    </citation>
    <scope>IDENTIFICATION</scope>
    <source>
        <strain evidence="1">Yugu1</strain>
    </source>
</reference>
<protein>
    <submittedName>
        <fullName evidence="1">Uncharacterized protein</fullName>
    </submittedName>
</protein>
<sequence length="100" mass="11742">MYYPSGLFGSHILARLTAQSVLRFGPEDLNMLLSCMLRENNQVCDAKVFRIMRISCFLILETHPLRLVQSEPSYFCLTFFLQHFVPRNLVFHKTRHPNKP</sequence>
<dbReference type="EMBL" id="AGNK02005430">
    <property type="status" value="NOT_ANNOTATED_CDS"/>
    <property type="molecule type" value="Genomic_DNA"/>
</dbReference>
<organism evidence="1 2">
    <name type="scientific">Setaria italica</name>
    <name type="common">Foxtail millet</name>
    <name type="synonym">Panicum italicum</name>
    <dbReference type="NCBI Taxonomy" id="4555"/>
    <lineage>
        <taxon>Eukaryota</taxon>
        <taxon>Viridiplantae</taxon>
        <taxon>Streptophyta</taxon>
        <taxon>Embryophyta</taxon>
        <taxon>Tracheophyta</taxon>
        <taxon>Spermatophyta</taxon>
        <taxon>Magnoliopsida</taxon>
        <taxon>Liliopsida</taxon>
        <taxon>Poales</taxon>
        <taxon>Poaceae</taxon>
        <taxon>PACMAD clade</taxon>
        <taxon>Panicoideae</taxon>
        <taxon>Panicodae</taxon>
        <taxon>Paniceae</taxon>
        <taxon>Cenchrinae</taxon>
        <taxon>Setaria</taxon>
    </lineage>
</organism>
<accession>K4AH31</accession>
<keyword evidence="2" id="KW-1185">Reference proteome</keyword>
<reference evidence="2" key="1">
    <citation type="journal article" date="2012" name="Nat. Biotechnol.">
        <title>Reference genome sequence of the model plant Setaria.</title>
        <authorList>
            <person name="Bennetzen J.L."/>
            <person name="Schmutz J."/>
            <person name="Wang H."/>
            <person name="Percifield R."/>
            <person name="Hawkins J."/>
            <person name="Pontaroli A.C."/>
            <person name="Estep M."/>
            <person name="Feng L."/>
            <person name="Vaughn J.N."/>
            <person name="Grimwood J."/>
            <person name="Jenkins J."/>
            <person name="Barry K."/>
            <person name="Lindquist E."/>
            <person name="Hellsten U."/>
            <person name="Deshpande S."/>
            <person name="Wang X."/>
            <person name="Wu X."/>
            <person name="Mitros T."/>
            <person name="Triplett J."/>
            <person name="Yang X."/>
            <person name="Ye C.Y."/>
            <person name="Mauro-Herrera M."/>
            <person name="Wang L."/>
            <person name="Li P."/>
            <person name="Sharma M."/>
            <person name="Sharma R."/>
            <person name="Ronald P.C."/>
            <person name="Panaud O."/>
            <person name="Kellogg E.A."/>
            <person name="Brutnell T.P."/>
            <person name="Doust A.N."/>
            <person name="Tuskan G.A."/>
            <person name="Rokhsar D."/>
            <person name="Devos K.M."/>
        </authorList>
    </citation>
    <scope>NUCLEOTIDE SEQUENCE [LARGE SCALE GENOMIC DNA]</scope>
    <source>
        <strain evidence="2">cv. Yugu1</strain>
    </source>
</reference>
<name>K4AH31_SETIT</name>
<dbReference type="InParanoid" id="K4AH31"/>
<dbReference type="AlphaFoldDB" id="K4AH31"/>
<evidence type="ECO:0000313" key="2">
    <source>
        <dbReference type="Proteomes" id="UP000004995"/>
    </source>
</evidence>
<proteinExistence type="predicted"/>
<dbReference type="HOGENOM" id="CLU_2311042_0_0_1"/>
<dbReference type="Proteomes" id="UP000004995">
    <property type="component" value="Unassembled WGS sequence"/>
</dbReference>
<dbReference type="Gramene" id="KQK87672">
    <property type="protein sequence ID" value="KQK87672"/>
    <property type="gene ID" value="SETIT_038188mg"/>
</dbReference>